<evidence type="ECO:0000313" key="2">
    <source>
        <dbReference type="EMBL" id="OMO70603.1"/>
    </source>
</evidence>
<reference evidence="3" key="1">
    <citation type="submission" date="2013-09" db="EMBL/GenBank/DDBJ databases">
        <title>Corchorus olitorius genome sequencing.</title>
        <authorList>
            <person name="Alam M."/>
            <person name="Haque M.S."/>
            <person name="Islam M.S."/>
            <person name="Emdad E.M."/>
            <person name="Islam M.M."/>
            <person name="Ahmed B."/>
            <person name="Halim A."/>
            <person name="Hossen Q.M.M."/>
            <person name="Hossain M.Z."/>
            <person name="Ahmed R."/>
            <person name="Khan M.M."/>
            <person name="Islam R."/>
            <person name="Rashid M.M."/>
            <person name="Khan S.A."/>
            <person name="Rahman M.S."/>
            <person name="Alam M."/>
            <person name="Yahiya A.S."/>
            <person name="Khan M.S."/>
            <person name="Azam M.S."/>
            <person name="Haque T."/>
            <person name="Lashkar M.Z.H."/>
            <person name="Akhand A.I."/>
            <person name="Morshed G."/>
            <person name="Roy S."/>
            <person name="Uddin K.S."/>
            <person name="Rabeya T."/>
            <person name="Hossain A.S."/>
            <person name="Chowdhury A."/>
            <person name="Snigdha A.R."/>
            <person name="Mortoza M.S."/>
            <person name="Matin S.A."/>
            <person name="Hoque S.M.E."/>
            <person name="Islam M.K."/>
            <person name="Roy D.K."/>
            <person name="Haider R."/>
            <person name="Moosa M.M."/>
            <person name="Elias S.M."/>
            <person name="Hasan A.M."/>
            <person name="Jahan S."/>
            <person name="Shafiuddin M."/>
            <person name="Mahmood N."/>
            <person name="Shommy N.S."/>
        </authorList>
    </citation>
    <scope>NUCLEOTIDE SEQUENCE [LARGE SCALE GENOMIC DNA]</scope>
    <source>
        <strain evidence="3">cv. O-4</strain>
    </source>
</reference>
<feature type="signal peptide" evidence="1">
    <location>
        <begin position="1"/>
        <end position="41"/>
    </location>
</feature>
<dbReference type="AlphaFoldDB" id="A0A1R3HJZ0"/>
<sequence length="107" mass="11205">MSMMTKNSSTSSYSSSMKRLVLILGLLTLLVSTEFVAPVHGRALRSTSTDNNVDGVAGCEEQGGAGPDQQVAVSRFSVSANNSSTRPSFRSLAFRLASGPSKRGPGH</sequence>
<proteinExistence type="predicted"/>
<dbReference type="Proteomes" id="UP000187203">
    <property type="component" value="Unassembled WGS sequence"/>
</dbReference>
<comment type="caution">
    <text evidence="2">The sequence shown here is derived from an EMBL/GenBank/DDBJ whole genome shotgun (WGS) entry which is preliminary data.</text>
</comment>
<keyword evidence="3" id="KW-1185">Reference proteome</keyword>
<feature type="chain" id="PRO_5013340145" evidence="1">
    <location>
        <begin position="42"/>
        <end position="107"/>
    </location>
</feature>
<evidence type="ECO:0000256" key="1">
    <source>
        <dbReference type="SAM" id="SignalP"/>
    </source>
</evidence>
<evidence type="ECO:0000313" key="3">
    <source>
        <dbReference type="Proteomes" id="UP000187203"/>
    </source>
</evidence>
<name>A0A1R3HJZ0_9ROSI</name>
<gene>
    <name evidence="2" type="ORF">COLO4_28577</name>
</gene>
<organism evidence="2 3">
    <name type="scientific">Corchorus olitorius</name>
    <dbReference type="NCBI Taxonomy" id="93759"/>
    <lineage>
        <taxon>Eukaryota</taxon>
        <taxon>Viridiplantae</taxon>
        <taxon>Streptophyta</taxon>
        <taxon>Embryophyta</taxon>
        <taxon>Tracheophyta</taxon>
        <taxon>Spermatophyta</taxon>
        <taxon>Magnoliopsida</taxon>
        <taxon>eudicotyledons</taxon>
        <taxon>Gunneridae</taxon>
        <taxon>Pentapetalae</taxon>
        <taxon>rosids</taxon>
        <taxon>malvids</taxon>
        <taxon>Malvales</taxon>
        <taxon>Malvaceae</taxon>
        <taxon>Grewioideae</taxon>
        <taxon>Apeibeae</taxon>
        <taxon>Corchorus</taxon>
    </lineage>
</organism>
<keyword evidence="1" id="KW-0732">Signal</keyword>
<protein>
    <submittedName>
        <fullName evidence="2">Uncharacterized protein</fullName>
    </submittedName>
</protein>
<dbReference type="EMBL" id="AWUE01019966">
    <property type="protein sequence ID" value="OMO70603.1"/>
    <property type="molecule type" value="Genomic_DNA"/>
</dbReference>
<dbReference type="OrthoDB" id="998583at2759"/>
<accession>A0A1R3HJZ0</accession>